<dbReference type="PANTHER" id="PTHR34310:SF9">
    <property type="entry name" value="BLR5716 PROTEIN"/>
    <property type="match status" value="1"/>
</dbReference>
<evidence type="ECO:0000313" key="2">
    <source>
        <dbReference type="EMBL" id="MEE4542573.1"/>
    </source>
</evidence>
<keyword evidence="3" id="KW-1185">Reference proteome</keyword>
<reference evidence="2 3" key="1">
    <citation type="submission" date="2023-12" db="EMBL/GenBank/DDBJ databases">
        <title>Streptomyces sp. V4-01.</title>
        <authorList>
            <person name="Somphong A."/>
            <person name="Phongsopitanun W."/>
        </authorList>
    </citation>
    <scope>NUCLEOTIDE SEQUENCE [LARGE SCALE GENOMIC DNA]</scope>
    <source>
        <strain evidence="2 3">V4-01</strain>
    </source>
</reference>
<sequence>MVQPVRTDPAQNYPGLIVPAGHTEPVPRRIRAFAGGRPVLDTEQARYVWEWPGYPQYSVPVADLTGAELIDEGHEEKRAPGTARRHGLRLDGELRTGAAWVWGEDAAPDLAGTVRFEWDALDAWFEEDEQVFVHPRSPYTRVDALRSGRRVRVEVDGVLLADAPSCVTVFETGLPTRYYVDRVHADLTRLEPSATVTACPYKGTTTGYWSAHTPAGTHRDIAWSYSFPTRQLLPIAGLMCFYNERVDLTVDGVRLPRPAPVTQASLRR</sequence>
<dbReference type="Pfam" id="PF04248">
    <property type="entry name" value="NTP_transf_9"/>
    <property type="match status" value="1"/>
</dbReference>
<dbReference type="Gene3D" id="2.170.150.40">
    <property type="entry name" value="Domain of unknown function (DUF427)"/>
    <property type="match status" value="2"/>
</dbReference>
<feature type="domain" description="DUF427" evidence="1">
    <location>
        <begin position="151"/>
        <end position="244"/>
    </location>
</feature>
<dbReference type="EMBL" id="JAZEWV010000007">
    <property type="protein sequence ID" value="MEE4542573.1"/>
    <property type="molecule type" value="Genomic_DNA"/>
</dbReference>
<proteinExistence type="predicted"/>
<dbReference type="Proteomes" id="UP001344658">
    <property type="component" value="Unassembled WGS sequence"/>
</dbReference>
<comment type="caution">
    <text evidence="2">The sequence shown here is derived from an EMBL/GenBank/DDBJ whole genome shotgun (WGS) entry which is preliminary data.</text>
</comment>
<evidence type="ECO:0000259" key="1">
    <source>
        <dbReference type="Pfam" id="PF04248"/>
    </source>
</evidence>
<evidence type="ECO:0000313" key="3">
    <source>
        <dbReference type="Proteomes" id="UP001344658"/>
    </source>
</evidence>
<dbReference type="PANTHER" id="PTHR34310">
    <property type="entry name" value="DUF427 DOMAIN PROTEIN (AFU_ORTHOLOGUE AFUA_3G02220)"/>
    <property type="match status" value="1"/>
</dbReference>
<dbReference type="RefSeq" id="WP_330794507.1">
    <property type="nucleotide sequence ID" value="NZ_JAZEWV010000007.1"/>
</dbReference>
<dbReference type="InterPro" id="IPR038694">
    <property type="entry name" value="DUF427_sf"/>
</dbReference>
<name>A0ABU7P9T0_9ACTN</name>
<organism evidence="2 3">
    <name type="scientific">Actinacidiphila polyblastidii</name>
    <dbReference type="NCBI Taxonomy" id="3110430"/>
    <lineage>
        <taxon>Bacteria</taxon>
        <taxon>Bacillati</taxon>
        <taxon>Actinomycetota</taxon>
        <taxon>Actinomycetes</taxon>
        <taxon>Kitasatosporales</taxon>
        <taxon>Streptomycetaceae</taxon>
        <taxon>Actinacidiphila</taxon>
    </lineage>
</organism>
<accession>A0ABU7P9T0</accession>
<protein>
    <submittedName>
        <fullName evidence="2">DUF427 domain-containing protein</fullName>
    </submittedName>
</protein>
<gene>
    <name evidence="2" type="ORF">V2S66_11420</name>
</gene>
<dbReference type="InterPro" id="IPR007361">
    <property type="entry name" value="DUF427"/>
</dbReference>